<feature type="transmembrane region" description="Helical" evidence="1">
    <location>
        <begin position="274"/>
        <end position="293"/>
    </location>
</feature>
<dbReference type="InterPro" id="IPR050332">
    <property type="entry name" value="GPCR_2"/>
</dbReference>
<dbReference type="PROSITE" id="PS50227">
    <property type="entry name" value="G_PROTEIN_RECEP_F2_3"/>
    <property type="match status" value="1"/>
</dbReference>
<dbReference type="EMBL" id="NCKV01001614">
    <property type="protein sequence ID" value="RWS28048.1"/>
    <property type="molecule type" value="Genomic_DNA"/>
</dbReference>
<keyword evidence="1" id="KW-1133">Transmembrane helix</keyword>
<dbReference type="SMART" id="SM00008">
    <property type="entry name" value="HormR"/>
    <property type="match status" value="1"/>
</dbReference>
<gene>
    <name evidence="3" type="ORF">B4U80_02204</name>
</gene>
<dbReference type="Proteomes" id="UP000288716">
    <property type="component" value="Unassembled WGS sequence"/>
</dbReference>
<organism evidence="3 4">
    <name type="scientific">Leptotrombidium deliense</name>
    <dbReference type="NCBI Taxonomy" id="299467"/>
    <lineage>
        <taxon>Eukaryota</taxon>
        <taxon>Metazoa</taxon>
        <taxon>Ecdysozoa</taxon>
        <taxon>Arthropoda</taxon>
        <taxon>Chelicerata</taxon>
        <taxon>Arachnida</taxon>
        <taxon>Acari</taxon>
        <taxon>Acariformes</taxon>
        <taxon>Trombidiformes</taxon>
        <taxon>Prostigmata</taxon>
        <taxon>Anystina</taxon>
        <taxon>Parasitengona</taxon>
        <taxon>Trombiculoidea</taxon>
        <taxon>Trombiculidae</taxon>
        <taxon>Leptotrombidium</taxon>
    </lineage>
</organism>
<keyword evidence="3" id="KW-0675">Receptor</keyword>
<keyword evidence="4" id="KW-1185">Reference proteome</keyword>
<dbReference type="GO" id="GO:0005886">
    <property type="term" value="C:plasma membrane"/>
    <property type="evidence" value="ECO:0007669"/>
    <property type="project" value="UniProtKB-SubCell"/>
</dbReference>
<evidence type="ECO:0000259" key="2">
    <source>
        <dbReference type="PROSITE" id="PS50227"/>
    </source>
</evidence>
<dbReference type="PANTHER" id="PTHR45620">
    <property type="entry name" value="PDF RECEPTOR-LIKE PROTEIN-RELATED"/>
    <property type="match status" value="1"/>
</dbReference>
<evidence type="ECO:0000313" key="3">
    <source>
        <dbReference type="EMBL" id="RWS28048.1"/>
    </source>
</evidence>
<dbReference type="Gene3D" id="4.10.1240.10">
    <property type="entry name" value="GPCR, family 2, extracellular hormone receptor domain"/>
    <property type="match status" value="1"/>
</dbReference>
<dbReference type="OrthoDB" id="16753at2759"/>
<evidence type="ECO:0000256" key="1">
    <source>
        <dbReference type="SAM" id="Phobius"/>
    </source>
</evidence>
<dbReference type="InterPro" id="IPR036445">
    <property type="entry name" value="GPCR_2_extracell_dom_sf"/>
</dbReference>
<evidence type="ECO:0000313" key="4">
    <source>
        <dbReference type="Proteomes" id="UP000288716"/>
    </source>
</evidence>
<accession>A0A443SKI2</accession>
<dbReference type="Gene3D" id="1.20.1070.10">
    <property type="entry name" value="Rhodopsin 7-helix transmembrane proteins"/>
    <property type="match status" value="1"/>
</dbReference>
<dbReference type="STRING" id="299467.A0A443SKI2"/>
<comment type="caution">
    <text evidence="3">The sequence shown here is derived from an EMBL/GenBank/DDBJ whole genome shotgun (WGS) entry which is preliminary data.</text>
</comment>
<dbReference type="AlphaFoldDB" id="A0A443SKI2"/>
<reference evidence="3 4" key="1">
    <citation type="journal article" date="2018" name="Gigascience">
        <title>Genomes of trombidid mites reveal novel predicted allergens and laterally-transferred genes associated with secondary metabolism.</title>
        <authorList>
            <person name="Dong X."/>
            <person name="Chaisiri K."/>
            <person name="Xia D."/>
            <person name="Armstrong S.D."/>
            <person name="Fang Y."/>
            <person name="Donnelly M.J."/>
            <person name="Kadowaki T."/>
            <person name="McGarry J.W."/>
            <person name="Darby A.C."/>
            <person name="Makepeace B.L."/>
        </authorList>
    </citation>
    <scope>NUCLEOTIDE SEQUENCE [LARGE SCALE GENOMIC DNA]</scope>
    <source>
        <strain evidence="3">UoL-UT</strain>
    </source>
</reference>
<dbReference type="InterPro" id="IPR001879">
    <property type="entry name" value="GPCR_2_extracellular_dom"/>
</dbReference>
<feature type="domain" description="G-protein coupled receptors family 2 profile 1" evidence="2">
    <location>
        <begin position="44"/>
        <end position="131"/>
    </location>
</feature>
<dbReference type="PANTHER" id="PTHR45620:SF42">
    <property type="entry name" value="G-PROTEIN COUPLED RECEPTOR SEB-2"/>
    <property type="match status" value="1"/>
</dbReference>
<keyword evidence="1" id="KW-0472">Membrane</keyword>
<protein>
    <submittedName>
        <fullName evidence="3">Hormone receptor-like protein</fullName>
    </submittedName>
</protein>
<keyword evidence="1" id="KW-0812">Transmembrane</keyword>
<dbReference type="GO" id="GO:0008528">
    <property type="term" value="F:G protein-coupled peptide receptor activity"/>
    <property type="evidence" value="ECO:0007669"/>
    <property type="project" value="TreeGrafter"/>
</dbReference>
<sequence length="313" mass="35628">MGFLLDSKTNLTALSSDTHILDETFALPSMVNMWRQCCQEAATCCKTYLQYSEEEEAREMHCPRTWDGWTCWTDNAQVSSVATKPCPSHIYWKMNEPPCKGFVSKECDSNGDWFKKDGREWSNYTNCARDDPHLRPLIALAYGIPFVMTTVYALCRWTSPARNASAGDSFDETGAIKNSQFDSCWLLPSSQAWTEWIINAPNLAILLALTTPSTNSTPVHNRNLIRASNSPLTTSSLLKSMRAASLLLPLYGLHYLIVIYRPNIEYGSLSLKSLTILVYFQYLLAFRIVLLFFPLTRWPSRNFGLNFVLLRKQ</sequence>
<dbReference type="VEuPathDB" id="VectorBase:LDEU003992"/>
<dbReference type="GO" id="GO:0007188">
    <property type="term" value="P:adenylate cyclase-modulating G protein-coupled receptor signaling pathway"/>
    <property type="evidence" value="ECO:0007669"/>
    <property type="project" value="TreeGrafter"/>
</dbReference>
<feature type="transmembrane region" description="Helical" evidence="1">
    <location>
        <begin position="243"/>
        <end position="262"/>
    </location>
</feature>
<proteinExistence type="predicted"/>
<dbReference type="SUPFAM" id="SSF111418">
    <property type="entry name" value="Hormone receptor domain"/>
    <property type="match status" value="1"/>
</dbReference>
<dbReference type="Pfam" id="PF02793">
    <property type="entry name" value="HRM"/>
    <property type="match status" value="1"/>
</dbReference>
<name>A0A443SKI2_9ACAR</name>